<organism evidence="1 2">
    <name type="scientific">Nocardioides glacieisoli</name>
    <dbReference type="NCBI Taxonomy" id="1168730"/>
    <lineage>
        <taxon>Bacteria</taxon>
        <taxon>Bacillati</taxon>
        <taxon>Actinomycetota</taxon>
        <taxon>Actinomycetes</taxon>
        <taxon>Propionibacteriales</taxon>
        <taxon>Nocardioidaceae</taxon>
        <taxon>Nocardioides</taxon>
    </lineage>
</organism>
<evidence type="ECO:0000313" key="1">
    <source>
        <dbReference type="EMBL" id="RYB91612.1"/>
    </source>
</evidence>
<proteinExistence type="predicted"/>
<evidence type="ECO:0000313" key="2">
    <source>
        <dbReference type="Proteomes" id="UP000291838"/>
    </source>
</evidence>
<accession>A0A4V1RKA6</accession>
<comment type="caution">
    <text evidence="1">The sequence shown here is derived from an EMBL/GenBank/DDBJ whole genome shotgun (WGS) entry which is preliminary data.</text>
</comment>
<dbReference type="AlphaFoldDB" id="A0A4V1RKA6"/>
<dbReference type="InterPro" id="IPR021530">
    <property type="entry name" value="AllH-like"/>
</dbReference>
<dbReference type="Pfam" id="PF11392">
    <property type="entry name" value="AllH"/>
    <property type="match status" value="1"/>
</dbReference>
<protein>
    <submittedName>
        <fullName evidence="1">DUF2877 domain-containing protein</fullName>
    </submittedName>
</protein>
<dbReference type="EMBL" id="SDWS01000003">
    <property type="protein sequence ID" value="RYB91612.1"/>
    <property type="molecule type" value="Genomic_DNA"/>
</dbReference>
<reference evidence="1 2" key="1">
    <citation type="submission" date="2019-01" db="EMBL/GenBank/DDBJ databases">
        <title>Novel species of Nocardioides.</title>
        <authorList>
            <person name="Liu Q."/>
            <person name="Xin Y.-H."/>
        </authorList>
    </citation>
    <scope>NUCLEOTIDE SEQUENCE [LARGE SCALE GENOMIC DNA]</scope>
    <source>
        <strain evidence="1 2">HLT3-15</strain>
    </source>
</reference>
<dbReference type="RefSeq" id="WP_129474938.1">
    <property type="nucleotide sequence ID" value="NZ_SDWS01000003.1"/>
</dbReference>
<gene>
    <name evidence="1" type="ORF">EUA06_09520</name>
</gene>
<keyword evidence="2" id="KW-1185">Reference proteome</keyword>
<dbReference type="OrthoDB" id="4933449at2"/>
<name>A0A4V1RKA6_9ACTN</name>
<sequence length="242" mass="24892">MPRQIPVAAPTRVRQRLLEATDGPRPVVHASATAIYVDLDGWCLGVVSATATHVPCALWSMLPDLGAYADRPVVVRGGALLLGDDELRITRLADPRATTVGRHGRAPSAMPPGFDLPADGRLTTTHLDRLLGRGPGLTPLGDDVLAGWFATRAALGEPDAALAGAVRRRLGVTTLLSATLIDCAVRGEALPELAAWLAAPSVATRHALLAVGATSGAGLLTGASLALTSVATDHVTNPGRVA</sequence>
<dbReference type="Proteomes" id="UP000291838">
    <property type="component" value="Unassembled WGS sequence"/>
</dbReference>